<evidence type="ECO:0000313" key="2">
    <source>
        <dbReference type="Proteomes" id="UP000249402"/>
    </source>
</evidence>
<accession>A0A395GPX1</accession>
<gene>
    <name evidence="1" type="ORF">BO80DRAFT_212955</name>
</gene>
<dbReference type="GeneID" id="37219188"/>
<reference evidence="1 2" key="1">
    <citation type="submission" date="2018-02" db="EMBL/GenBank/DDBJ databases">
        <title>The genomes of Aspergillus section Nigri reveals drivers in fungal speciation.</title>
        <authorList>
            <consortium name="DOE Joint Genome Institute"/>
            <person name="Vesth T.C."/>
            <person name="Nybo J."/>
            <person name="Theobald S."/>
            <person name="Brandl J."/>
            <person name="Frisvad J.C."/>
            <person name="Nielsen K.F."/>
            <person name="Lyhne E.K."/>
            <person name="Kogle M.E."/>
            <person name="Kuo A."/>
            <person name="Riley R."/>
            <person name="Clum A."/>
            <person name="Nolan M."/>
            <person name="Lipzen A."/>
            <person name="Salamov A."/>
            <person name="Henrissat B."/>
            <person name="Wiebenga A."/>
            <person name="De vries R.P."/>
            <person name="Grigoriev I.V."/>
            <person name="Mortensen U.H."/>
            <person name="Andersen M.R."/>
            <person name="Baker S.E."/>
        </authorList>
    </citation>
    <scope>NUCLEOTIDE SEQUENCE [LARGE SCALE GENOMIC DNA]</scope>
    <source>
        <strain evidence="1 2">CBS 121593</strain>
    </source>
</reference>
<dbReference type="VEuPathDB" id="FungiDB:BO80DRAFT_212955"/>
<sequence length="160" mass="18208">MPCKHWPEAKFPPEAKAPFQPCLCILSSILAAEASLCASRQFLRPLPAADHRTNNKFHSKHAIRFATKLREPSRWLRRMTHDQKLLLRVSLRPEVTPGLRPEPLLMLHNTHLYEPGKSRWSGAWNIEPLMKEPCAPCTPPLDFVSHDIAPHFGGFRTAPP</sequence>
<dbReference type="AlphaFoldDB" id="A0A395GPX1"/>
<organism evidence="1 2">
    <name type="scientific">Aspergillus ibericus CBS 121593</name>
    <dbReference type="NCBI Taxonomy" id="1448316"/>
    <lineage>
        <taxon>Eukaryota</taxon>
        <taxon>Fungi</taxon>
        <taxon>Dikarya</taxon>
        <taxon>Ascomycota</taxon>
        <taxon>Pezizomycotina</taxon>
        <taxon>Eurotiomycetes</taxon>
        <taxon>Eurotiomycetidae</taxon>
        <taxon>Eurotiales</taxon>
        <taxon>Aspergillaceae</taxon>
        <taxon>Aspergillus</taxon>
        <taxon>Aspergillus subgen. Circumdati</taxon>
    </lineage>
</organism>
<dbReference type="Proteomes" id="UP000249402">
    <property type="component" value="Unassembled WGS sequence"/>
</dbReference>
<dbReference type="RefSeq" id="XP_025571316.1">
    <property type="nucleotide sequence ID" value="XM_025714323.1"/>
</dbReference>
<dbReference type="EMBL" id="KZ824468">
    <property type="protein sequence ID" value="RAK96988.1"/>
    <property type="molecule type" value="Genomic_DNA"/>
</dbReference>
<name>A0A395GPX1_9EURO</name>
<evidence type="ECO:0000313" key="1">
    <source>
        <dbReference type="EMBL" id="RAK96988.1"/>
    </source>
</evidence>
<proteinExistence type="predicted"/>
<keyword evidence="2" id="KW-1185">Reference proteome</keyword>
<protein>
    <submittedName>
        <fullName evidence="1">Uncharacterized protein</fullName>
    </submittedName>
</protein>